<reference evidence="1" key="2">
    <citation type="submission" date="2014-07" db="EMBL/GenBank/DDBJ databases">
        <authorList>
            <person name="Hull J."/>
        </authorList>
    </citation>
    <scope>NUCLEOTIDE SEQUENCE</scope>
</reference>
<organism evidence="1">
    <name type="scientific">Lygus hesperus</name>
    <name type="common">Western plant bug</name>
    <dbReference type="NCBI Taxonomy" id="30085"/>
    <lineage>
        <taxon>Eukaryota</taxon>
        <taxon>Metazoa</taxon>
        <taxon>Ecdysozoa</taxon>
        <taxon>Arthropoda</taxon>
        <taxon>Hexapoda</taxon>
        <taxon>Insecta</taxon>
        <taxon>Pterygota</taxon>
        <taxon>Neoptera</taxon>
        <taxon>Paraneoptera</taxon>
        <taxon>Hemiptera</taxon>
        <taxon>Heteroptera</taxon>
        <taxon>Panheteroptera</taxon>
        <taxon>Cimicomorpha</taxon>
        <taxon>Miridae</taxon>
        <taxon>Mirini</taxon>
        <taxon>Lygus</taxon>
    </lineage>
</organism>
<proteinExistence type="predicted"/>
<evidence type="ECO:0000313" key="1">
    <source>
        <dbReference type="EMBL" id="JAG05097.1"/>
    </source>
</evidence>
<sequence>MGDNASNVLPCAKLRGRENFVEWKFEIRSVLILDNTWYSIEGYPPGDDTNETTKLRRDAKALAKINLSVEKSVYPIIINAKTAKEAWEALVNAYEDVGLNTALKVLNKICSIQLVNFATMEDYVNEILRLNQQLAGMKRQLDDDFVAMIMLKGLPDYYEPMIMALENSGTKLTSDVVKTKLMNDDKYDGKSASNSQNALYTGLHDLNQIDLNHDLNHDLNQPIKI</sequence>
<dbReference type="Pfam" id="PF14223">
    <property type="entry name" value="Retrotran_gag_2"/>
    <property type="match status" value="1"/>
</dbReference>
<gene>
    <name evidence="1" type="primary">POLX_277</name>
    <name evidence="1" type="ORF">CM83_45451</name>
</gene>
<dbReference type="AlphaFoldDB" id="A0A0A9W9K3"/>
<accession>A0A0A9W9K3</accession>
<protein>
    <submittedName>
        <fullName evidence="1">Retrovirus-related Pol polyprotein from transposon TNT 1-94</fullName>
    </submittedName>
</protein>
<dbReference type="EMBL" id="GBHO01038507">
    <property type="protein sequence ID" value="JAG05097.1"/>
    <property type="molecule type" value="Transcribed_RNA"/>
</dbReference>
<name>A0A0A9W9K3_LYGHE</name>
<reference evidence="1" key="1">
    <citation type="journal article" date="2014" name="PLoS ONE">
        <title>Transcriptome-Based Identification of ABC Transporters in the Western Tarnished Plant Bug Lygus hesperus.</title>
        <authorList>
            <person name="Hull J.J."/>
            <person name="Chaney K."/>
            <person name="Geib S.M."/>
            <person name="Fabrick J.A."/>
            <person name="Brent C.S."/>
            <person name="Walsh D."/>
            <person name="Lavine L.C."/>
        </authorList>
    </citation>
    <scope>NUCLEOTIDE SEQUENCE</scope>
</reference>
<feature type="non-terminal residue" evidence="1">
    <location>
        <position position="225"/>
    </location>
</feature>